<feature type="non-terminal residue" evidence="3">
    <location>
        <position position="1"/>
    </location>
</feature>
<gene>
    <name evidence="3" type="ORF">METZ01_LOCUS344462</name>
</gene>
<sequence length="193" mass="21152">EFPLDLASVTDLPQLRIRITSAQRTVGRRPDAKASGGNNHKRIRMAIDAGASLSNAEVAQERFQAHCSQRTNQARQTFPNEVDGSSGFPEGSVKRVTVDARERSGKARSDCIDHHGTTCVVCDFSFGDVYGEHGEGFIHVHHLVDLALVDGTTETDGIHDLRPVCPNCHAMLHKGGPPAHPIEWLRERLMGRS</sequence>
<dbReference type="GO" id="GO:0004519">
    <property type="term" value="F:endonuclease activity"/>
    <property type="evidence" value="ECO:0007669"/>
    <property type="project" value="InterPro"/>
</dbReference>
<dbReference type="CDD" id="cd00085">
    <property type="entry name" value="HNHc"/>
    <property type="match status" value="1"/>
</dbReference>
<dbReference type="EMBL" id="UINC01118467">
    <property type="protein sequence ID" value="SVC91608.1"/>
    <property type="molecule type" value="Genomic_DNA"/>
</dbReference>
<accession>A0A382R3F2</accession>
<name>A0A382R3F2_9ZZZZ</name>
<dbReference type="InterPro" id="IPR003615">
    <property type="entry name" value="HNH_nuc"/>
</dbReference>
<feature type="domain" description="HNH" evidence="2">
    <location>
        <begin position="119"/>
        <end position="174"/>
    </location>
</feature>
<proteinExistence type="predicted"/>
<evidence type="ECO:0000256" key="1">
    <source>
        <dbReference type="SAM" id="MobiDB-lite"/>
    </source>
</evidence>
<reference evidence="3" key="1">
    <citation type="submission" date="2018-05" db="EMBL/GenBank/DDBJ databases">
        <authorList>
            <person name="Lanie J.A."/>
            <person name="Ng W.-L."/>
            <person name="Kazmierczak K.M."/>
            <person name="Andrzejewski T.M."/>
            <person name="Davidsen T.M."/>
            <person name="Wayne K.J."/>
            <person name="Tettelin H."/>
            <person name="Glass J.I."/>
            <person name="Rusch D."/>
            <person name="Podicherti R."/>
            <person name="Tsui H.-C.T."/>
            <person name="Winkler M.E."/>
        </authorList>
    </citation>
    <scope>NUCLEOTIDE SEQUENCE</scope>
</reference>
<organism evidence="3">
    <name type="scientific">marine metagenome</name>
    <dbReference type="NCBI Taxonomy" id="408172"/>
    <lineage>
        <taxon>unclassified sequences</taxon>
        <taxon>metagenomes</taxon>
        <taxon>ecological metagenomes</taxon>
    </lineage>
</organism>
<dbReference type="InterPro" id="IPR002711">
    <property type="entry name" value="HNH"/>
</dbReference>
<evidence type="ECO:0000259" key="2">
    <source>
        <dbReference type="Pfam" id="PF01844"/>
    </source>
</evidence>
<dbReference type="GO" id="GO:0008270">
    <property type="term" value="F:zinc ion binding"/>
    <property type="evidence" value="ECO:0007669"/>
    <property type="project" value="InterPro"/>
</dbReference>
<dbReference type="AlphaFoldDB" id="A0A382R3F2"/>
<protein>
    <recommendedName>
        <fullName evidence="2">HNH domain-containing protein</fullName>
    </recommendedName>
</protein>
<dbReference type="GO" id="GO:0003676">
    <property type="term" value="F:nucleic acid binding"/>
    <property type="evidence" value="ECO:0007669"/>
    <property type="project" value="InterPro"/>
</dbReference>
<dbReference type="Pfam" id="PF01844">
    <property type="entry name" value="HNH"/>
    <property type="match status" value="1"/>
</dbReference>
<evidence type="ECO:0000313" key="3">
    <source>
        <dbReference type="EMBL" id="SVC91608.1"/>
    </source>
</evidence>
<feature type="compositionally biased region" description="Polar residues" evidence="1">
    <location>
        <begin position="70"/>
        <end position="79"/>
    </location>
</feature>
<feature type="region of interest" description="Disordered" evidence="1">
    <location>
        <begin position="70"/>
        <end position="93"/>
    </location>
</feature>